<keyword evidence="2" id="KW-0812">Transmembrane</keyword>
<evidence type="ECO:0000256" key="2">
    <source>
        <dbReference type="SAM" id="Phobius"/>
    </source>
</evidence>
<dbReference type="AlphaFoldDB" id="A0A292Q430"/>
<keyword evidence="2" id="KW-0472">Membrane</keyword>
<evidence type="ECO:0000313" key="3">
    <source>
        <dbReference type="EMBL" id="CUS14204.1"/>
    </source>
</evidence>
<dbReference type="InterPro" id="IPR019436">
    <property type="entry name" value="Say1-like"/>
</dbReference>
<dbReference type="SUPFAM" id="SSF53474">
    <property type="entry name" value="alpha/beta-Hydrolases"/>
    <property type="match status" value="1"/>
</dbReference>
<dbReference type="InterPro" id="IPR050300">
    <property type="entry name" value="GDXG_lipolytic_enzyme"/>
</dbReference>
<dbReference type="InterPro" id="IPR029058">
    <property type="entry name" value="AB_hydrolase_fold"/>
</dbReference>
<sequence length="440" mass="50046">MTKHPRSGCPLRQPLLIFQTLKFHSDMLLGQVSWFDILVFAVFLTWRLLRDVGIYGTVICAVRALPFLCRLTQAGSKQMRKKGSENLISILGWRMPIDITKERYLTKQNRQSAFTRRSTVFQALVVACMRYGFTCMPTRIGRVFFTKGVALPFLRFRMFRHGYIWHLRHRPLWREINLNKGAVKGIWIVEDGARKPDVVIYYCHGGGFAMGTCYFYLEFLVSWVSILKKSGFSNPAIFAVEYTLIPDKTYPVQLQEIISGYNHVLSITGDPGKVVVSGDSAGGALILSLLLHVGNKCPQKKPSFAALISPWTHIVSKLNRDTPSDFLSVSRLHEYGRLYAGSEKLWNPMVSPGFCMDISWWRKAMPVRGVHFYFGSEEIFYESIKALAKRLSGVGSVVCREEENLHAWPFAALFLGAHQKERGRGLRRISIDIAATLLHT</sequence>
<keyword evidence="1" id="KW-0378">Hydrolase</keyword>
<evidence type="ECO:0008006" key="5">
    <source>
        <dbReference type="Google" id="ProtNLM"/>
    </source>
</evidence>
<dbReference type="Proteomes" id="UP001412239">
    <property type="component" value="Unassembled WGS sequence"/>
</dbReference>
<proteinExistence type="predicted"/>
<organism evidence="3 4">
    <name type="scientific">Tuber aestivum</name>
    <name type="common">summer truffle</name>
    <dbReference type="NCBI Taxonomy" id="59557"/>
    <lineage>
        <taxon>Eukaryota</taxon>
        <taxon>Fungi</taxon>
        <taxon>Dikarya</taxon>
        <taxon>Ascomycota</taxon>
        <taxon>Pezizomycotina</taxon>
        <taxon>Pezizomycetes</taxon>
        <taxon>Pezizales</taxon>
        <taxon>Tuberaceae</taxon>
        <taxon>Tuber</taxon>
    </lineage>
</organism>
<protein>
    <recommendedName>
        <fullName evidence="5">Alpha/beta hydrolase fold-3 domain-containing protein</fullName>
    </recommendedName>
</protein>
<reference evidence="3" key="1">
    <citation type="submission" date="2015-10" db="EMBL/GenBank/DDBJ databases">
        <authorList>
            <person name="Regsiter A."/>
            <person name="william w."/>
        </authorList>
    </citation>
    <scope>NUCLEOTIDE SEQUENCE</scope>
    <source>
        <strain evidence="3">Montdore</strain>
    </source>
</reference>
<accession>A0A292Q430</accession>
<dbReference type="PANTHER" id="PTHR48081:SF2">
    <property type="entry name" value="ALPHA_BETA-HYDROLASE"/>
    <property type="match status" value="1"/>
</dbReference>
<feature type="transmembrane region" description="Helical" evidence="2">
    <location>
        <begin position="28"/>
        <end position="46"/>
    </location>
</feature>
<dbReference type="Pfam" id="PF10340">
    <property type="entry name" value="Say1_Mug180"/>
    <property type="match status" value="1"/>
</dbReference>
<evidence type="ECO:0000313" key="4">
    <source>
        <dbReference type="Proteomes" id="UP001412239"/>
    </source>
</evidence>
<keyword evidence="4" id="KW-1185">Reference proteome</keyword>
<name>A0A292Q430_9PEZI</name>
<dbReference type="Gene3D" id="3.40.50.1820">
    <property type="entry name" value="alpha/beta hydrolase"/>
    <property type="match status" value="1"/>
</dbReference>
<dbReference type="GO" id="GO:0016787">
    <property type="term" value="F:hydrolase activity"/>
    <property type="evidence" value="ECO:0007669"/>
    <property type="project" value="UniProtKB-KW"/>
</dbReference>
<keyword evidence="2" id="KW-1133">Transmembrane helix</keyword>
<evidence type="ECO:0000256" key="1">
    <source>
        <dbReference type="ARBA" id="ARBA00022801"/>
    </source>
</evidence>
<gene>
    <name evidence="3" type="ORF">GSTUAT00001718001</name>
</gene>
<dbReference type="EMBL" id="LN890961">
    <property type="protein sequence ID" value="CUS14204.1"/>
    <property type="molecule type" value="Genomic_DNA"/>
</dbReference>
<dbReference type="PANTHER" id="PTHR48081">
    <property type="entry name" value="AB HYDROLASE SUPERFAMILY PROTEIN C4A8.06C"/>
    <property type="match status" value="1"/>
</dbReference>